<dbReference type="InterPro" id="IPR018496">
    <property type="entry name" value="PsdUridine_synth_RsuA/RluB_CS"/>
</dbReference>
<dbReference type="InterPro" id="IPR050343">
    <property type="entry name" value="RsuA_PseudoU_synthase"/>
</dbReference>
<dbReference type="SUPFAM" id="SSF55120">
    <property type="entry name" value="Pseudouridine synthase"/>
    <property type="match status" value="1"/>
</dbReference>
<feature type="domain" description="RNA-binding S4" evidence="6">
    <location>
        <begin position="22"/>
        <end position="87"/>
    </location>
</feature>
<dbReference type="CDD" id="cd00165">
    <property type="entry name" value="S4"/>
    <property type="match status" value="1"/>
</dbReference>
<dbReference type="EC" id="5.4.99.-" evidence="5"/>
<reference evidence="7" key="1">
    <citation type="submission" date="2012-10" db="EMBL/GenBank/DDBJ databases">
        <authorList>
            <person name="Harkins D.M."/>
            <person name="Durkin A.S."/>
            <person name="Brinkac L.M."/>
            <person name="Haft D.H."/>
            <person name="Selengut J.D."/>
            <person name="Sanka R."/>
            <person name="DePew J."/>
            <person name="Purushe J."/>
            <person name="Matthias M.A."/>
            <person name="Vinetz J.M."/>
            <person name="Sutton G.G."/>
            <person name="Nierman W.C."/>
            <person name="Fouts D.E."/>
        </authorList>
    </citation>
    <scope>NUCLEOTIDE SEQUENCE [LARGE SCALE GENOMIC DNA]</scope>
    <source>
        <strain evidence="7">MOR084</strain>
    </source>
</reference>
<dbReference type="GO" id="GO:0000455">
    <property type="term" value="P:enzyme-directed rRNA pseudouridine synthesis"/>
    <property type="evidence" value="ECO:0007669"/>
    <property type="project" value="UniProtKB-ARBA"/>
</dbReference>
<evidence type="ECO:0000313" key="8">
    <source>
        <dbReference type="Proteomes" id="UP000006329"/>
    </source>
</evidence>
<comment type="caution">
    <text evidence="7">The sequence shown here is derived from an EMBL/GenBank/DDBJ whole genome shotgun (WGS) entry which is preliminary data.</text>
</comment>
<dbReference type="Gene3D" id="3.30.70.1560">
    <property type="entry name" value="Alpha-L RNA-binding motif"/>
    <property type="match status" value="1"/>
</dbReference>
<evidence type="ECO:0000256" key="1">
    <source>
        <dbReference type="ARBA" id="ARBA00008348"/>
    </source>
</evidence>
<dbReference type="InterPro" id="IPR002942">
    <property type="entry name" value="S4_RNA-bd"/>
</dbReference>
<dbReference type="EMBL" id="AHON02000080">
    <property type="protein sequence ID" value="EKO32153.1"/>
    <property type="molecule type" value="Genomic_DNA"/>
</dbReference>
<evidence type="ECO:0000256" key="2">
    <source>
        <dbReference type="ARBA" id="ARBA00022884"/>
    </source>
</evidence>
<proteinExistence type="inferred from homology"/>
<gene>
    <name evidence="7" type="ORF">LEP1GSC179_0510</name>
</gene>
<dbReference type="InterPro" id="IPR006145">
    <property type="entry name" value="PsdUridine_synth_RsuA/RluA"/>
</dbReference>
<evidence type="ECO:0000313" key="7">
    <source>
        <dbReference type="EMBL" id="EKO32153.1"/>
    </source>
</evidence>
<dbReference type="Gene3D" id="3.30.70.580">
    <property type="entry name" value="Pseudouridine synthase I, catalytic domain, N-terminal subdomain"/>
    <property type="match status" value="1"/>
</dbReference>
<dbReference type="InterPro" id="IPR020094">
    <property type="entry name" value="TruA/RsuA/RluB/E/F_N"/>
</dbReference>
<dbReference type="InterPro" id="IPR036986">
    <property type="entry name" value="S4_RNA-bd_sf"/>
</dbReference>
<dbReference type="SMART" id="SM00363">
    <property type="entry name" value="S4"/>
    <property type="match status" value="1"/>
</dbReference>
<dbReference type="NCBIfam" id="TIGR00093">
    <property type="entry name" value="pseudouridine synthase"/>
    <property type="match status" value="1"/>
</dbReference>
<accession>A0A0E2B9Z1</accession>
<name>A0A0E2B9Z1_9LEPT</name>
<keyword evidence="3 5" id="KW-0413">Isomerase</keyword>
<dbReference type="Pfam" id="PF00849">
    <property type="entry name" value="PseudoU_synth_2"/>
    <property type="match status" value="1"/>
</dbReference>
<dbReference type="SUPFAM" id="SSF55174">
    <property type="entry name" value="Alpha-L RNA-binding motif"/>
    <property type="match status" value="1"/>
</dbReference>
<dbReference type="Gene3D" id="3.10.290.10">
    <property type="entry name" value="RNA-binding S4 domain"/>
    <property type="match status" value="1"/>
</dbReference>
<dbReference type="PROSITE" id="PS50889">
    <property type="entry name" value="S4"/>
    <property type="match status" value="1"/>
</dbReference>
<organism evidence="7 8">
    <name type="scientific">Leptospira santarosai str. MOR084</name>
    <dbReference type="NCBI Taxonomy" id="1049984"/>
    <lineage>
        <taxon>Bacteria</taxon>
        <taxon>Pseudomonadati</taxon>
        <taxon>Spirochaetota</taxon>
        <taxon>Spirochaetia</taxon>
        <taxon>Leptospirales</taxon>
        <taxon>Leptospiraceae</taxon>
        <taxon>Leptospira</taxon>
    </lineage>
</organism>
<comment type="similarity">
    <text evidence="1 5">Belongs to the pseudouridine synthase RsuA family.</text>
</comment>
<protein>
    <recommendedName>
        <fullName evidence="5">Pseudouridine synthase</fullName>
        <ecNumber evidence="5">5.4.99.-</ecNumber>
    </recommendedName>
</protein>
<sequence length="253" mass="28469">MSLFEMEESMLSKNDSNARREIRLNRFLADCGLGSRRKTEELILRGQITINGKQVTDLGTKVELGRDVVSYLGNVVKPTEEPKKVLILNKPVGYLCSHGDRFHEKTVFSLLPSAYKSFKIAGRLDLNSRGLLILTNDGELAQRISHPSNGSEKEYLVTLNHDPGEKWIQSAFRKGIVDAGEILRAKMVQLVPGGDCVYRITLGEGKRRQIRRMFRASGASVIDLQRIRIGSIQLEKLDLKEGEFLLTDTGIWK</sequence>
<dbReference type="AlphaFoldDB" id="A0A0E2B9Z1"/>
<keyword evidence="8" id="KW-1185">Reference proteome</keyword>
<dbReference type="InterPro" id="IPR020103">
    <property type="entry name" value="PsdUridine_synth_cat_dom_sf"/>
</dbReference>
<evidence type="ECO:0000256" key="3">
    <source>
        <dbReference type="ARBA" id="ARBA00023235"/>
    </source>
</evidence>
<dbReference type="FunFam" id="3.10.290.10:FF:000003">
    <property type="entry name" value="Pseudouridine synthase"/>
    <property type="match status" value="1"/>
</dbReference>
<dbReference type="Proteomes" id="UP000006329">
    <property type="component" value="Unassembled WGS sequence"/>
</dbReference>
<dbReference type="PANTHER" id="PTHR47683:SF4">
    <property type="entry name" value="PSEUDOURIDINE SYNTHASE"/>
    <property type="match status" value="1"/>
</dbReference>
<dbReference type="PANTHER" id="PTHR47683">
    <property type="entry name" value="PSEUDOURIDINE SYNTHASE FAMILY PROTEIN-RELATED"/>
    <property type="match status" value="1"/>
</dbReference>
<keyword evidence="2 4" id="KW-0694">RNA-binding</keyword>
<dbReference type="GO" id="GO:0003723">
    <property type="term" value="F:RNA binding"/>
    <property type="evidence" value="ECO:0007669"/>
    <property type="project" value="UniProtKB-KW"/>
</dbReference>
<dbReference type="Pfam" id="PF01479">
    <property type="entry name" value="S4"/>
    <property type="match status" value="1"/>
</dbReference>
<evidence type="ECO:0000256" key="4">
    <source>
        <dbReference type="PROSITE-ProRule" id="PRU00182"/>
    </source>
</evidence>
<dbReference type="InterPro" id="IPR042092">
    <property type="entry name" value="PsdUridine_s_RsuA/RluB/E/F_cat"/>
</dbReference>
<evidence type="ECO:0000259" key="6">
    <source>
        <dbReference type="SMART" id="SM00363"/>
    </source>
</evidence>
<dbReference type="InterPro" id="IPR000748">
    <property type="entry name" value="PsdUridine_synth_RsuA/RluB/E/F"/>
</dbReference>
<dbReference type="PROSITE" id="PS01149">
    <property type="entry name" value="PSI_RSU"/>
    <property type="match status" value="1"/>
</dbReference>
<evidence type="ECO:0000256" key="5">
    <source>
        <dbReference type="RuleBase" id="RU003887"/>
    </source>
</evidence>
<dbReference type="GO" id="GO:0120159">
    <property type="term" value="F:rRNA pseudouridine synthase activity"/>
    <property type="evidence" value="ECO:0007669"/>
    <property type="project" value="UniProtKB-ARBA"/>
</dbReference>
<dbReference type="RefSeq" id="WP_004464613.1">
    <property type="nucleotide sequence ID" value="NZ_AHON02000080.1"/>
</dbReference>